<evidence type="ECO:0000256" key="4">
    <source>
        <dbReference type="ARBA" id="ARBA00022741"/>
    </source>
</evidence>
<dbReference type="InterPro" id="IPR013792">
    <property type="entry name" value="RNA3'P_cycl/enolpyr_Trfase_a/b"/>
</dbReference>
<dbReference type="GO" id="GO:0006396">
    <property type="term" value="P:RNA processing"/>
    <property type="evidence" value="ECO:0007669"/>
    <property type="project" value="UniProtKB-UniRule"/>
</dbReference>
<feature type="binding site" evidence="5">
    <location>
        <position position="116"/>
    </location>
    <ligand>
        <name>ATP</name>
        <dbReference type="ChEBI" id="CHEBI:30616"/>
    </ligand>
</feature>
<keyword evidence="11" id="KW-1185">Reference proteome</keyword>
<evidence type="ECO:0000259" key="9">
    <source>
        <dbReference type="Pfam" id="PF05189"/>
    </source>
</evidence>
<comment type="subcellular location">
    <subcellularLocation>
        <location evidence="5">Cytoplasm</location>
    </subcellularLocation>
</comment>
<evidence type="ECO:0000259" key="8">
    <source>
        <dbReference type="Pfam" id="PF01137"/>
    </source>
</evidence>
<dbReference type="AlphaFoldDB" id="A0A5D5AL81"/>
<dbReference type="Pfam" id="PF01137">
    <property type="entry name" value="RTC"/>
    <property type="match status" value="1"/>
</dbReference>
<protein>
    <recommendedName>
        <fullName evidence="2 5">RNA 3'-terminal phosphate cyclase</fullName>
        <shortName evidence="5">RNA cyclase</shortName>
        <shortName evidence="5">RNA-3'-phosphate cyclase</shortName>
        <ecNumber evidence="5 6">6.5.1.4</ecNumber>
    </recommendedName>
</protein>
<dbReference type="EC" id="6.5.1.4" evidence="5 6"/>
<dbReference type="PANTHER" id="PTHR11096:SF0">
    <property type="entry name" value="RNA 3'-TERMINAL PHOSPHATE CYCLASE"/>
    <property type="match status" value="1"/>
</dbReference>
<organism evidence="10 11">
    <name type="scientific">Natrialba swarupiae</name>
    <dbReference type="NCBI Taxonomy" id="2448032"/>
    <lineage>
        <taxon>Archaea</taxon>
        <taxon>Methanobacteriati</taxon>
        <taxon>Methanobacteriota</taxon>
        <taxon>Stenosarchaea group</taxon>
        <taxon>Halobacteria</taxon>
        <taxon>Halobacteriales</taxon>
        <taxon>Natrialbaceae</taxon>
        <taxon>Natrialba</taxon>
    </lineage>
</organism>
<dbReference type="Proteomes" id="UP000324104">
    <property type="component" value="Unassembled WGS sequence"/>
</dbReference>
<comment type="catalytic activity">
    <reaction evidence="5">
        <text>a 3'-end 3'-phospho-ribonucleotide-RNA + ATP = a 3'-end 2',3'-cyclophospho-ribonucleotide-RNA + AMP + diphosphate</text>
        <dbReference type="Rhea" id="RHEA:23976"/>
        <dbReference type="Rhea" id="RHEA-COMP:10463"/>
        <dbReference type="Rhea" id="RHEA-COMP:10464"/>
        <dbReference type="ChEBI" id="CHEBI:30616"/>
        <dbReference type="ChEBI" id="CHEBI:33019"/>
        <dbReference type="ChEBI" id="CHEBI:83062"/>
        <dbReference type="ChEBI" id="CHEBI:83064"/>
        <dbReference type="ChEBI" id="CHEBI:456215"/>
        <dbReference type="EC" id="6.5.1.4"/>
    </reaction>
</comment>
<sequence>MSTARTLDGSSAGGQFLRTALGLSVVTGDPITVENVRGDRPDPGLGHQHLAVLETMTDVCDADTSGDELGSETVEFDPGRSSDGGSLPIDSGESHLEGGHYRVDIGTAGSVTLLFDALLPLAAVLESPLSVTATGGTDVKWSPPIEYLRSVKLPLLRRFGLVAACEVDRRGFYPAGGGRARLSLGPSRLEPLDLRERGQFEGIRLYSTEAAALADSDVASRQIDGALDRLSSAGVGADIDPGGDPIDPLERRETTAASDSPGSAIVIRIDHGTGRAGVSALGERGTPAERIGARAASDAVTFVDEAAPIDRHLADQLMMVLALAGGAIRIPTITDHVAGSRELLEAFDVPVAIERDGTGPRIAVRTRE</sequence>
<dbReference type="SUPFAM" id="SSF55205">
    <property type="entry name" value="EPT/RTPC-like"/>
    <property type="match status" value="1"/>
</dbReference>
<keyword evidence="5" id="KW-0067">ATP-binding</keyword>
<evidence type="ECO:0000256" key="7">
    <source>
        <dbReference type="SAM" id="MobiDB-lite"/>
    </source>
</evidence>
<comment type="caution">
    <text evidence="10">The sequence shown here is derived from an EMBL/GenBank/DDBJ whole genome shotgun (WGS) entry which is preliminary data.</text>
</comment>
<dbReference type="EMBL" id="VTAW01000008">
    <property type="protein sequence ID" value="TYT62519.1"/>
    <property type="molecule type" value="Genomic_DNA"/>
</dbReference>
<dbReference type="RefSeq" id="WP_149081069.1">
    <property type="nucleotide sequence ID" value="NZ_VTAW01000008.1"/>
</dbReference>
<accession>A0A5D5AL81</accession>
<gene>
    <name evidence="5" type="primary">rtcA</name>
    <name evidence="10" type="ORF">FYC77_08495</name>
</gene>
<dbReference type="HAMAP" id="MF_00200">
    <property type="entry name" value="RTC"/>
    <property type="match status" value="1"/>
</dbReference>
<comment type="function">
    <text evidence="5">Catalyzes the conversion of 3'-phosphate to a 2',3'-cyclic phosphodiester at the end of RNA. The mechanism of action of the enzyme occurs in 3 steps: (A) adenylation of the enzyme by ATP; (B) transfer of adenylate to an RNA-N3'P to produce RNA-N3'PP5'A; (C) and attack of the adjacent 2'-hydroxyl on the 3'-phosphorus in the diester linkage to produce the cyclic end product. The biological role of this enzyme is unknown but it is likely to function in some aspects of cellular RNA processing.</text>
</comment>
<dbReference type="Gene3D" id="3.65.10.20">
    <property type="entry name" value="RNA 3'-terminal phosphate cyclase domain"/>
    <property type="match status" value="1"/>
</dbReference>
<evidence type="ECO:0000256" key="5">
    <source>
        <dbReference type="HAMAP-Rule" id="MF_00200"/>
    </source>
</evidence>
<evidence type="ECO:0000313" key="10">
    <source>
        <dbReference type="EMBL" id="TYT62519.1"/>
    </source>
</evidence>
<name>A0A5D5AL81_9EURY</name>
<dbReference type="Pfam" id="PF05189">
    <property type="entry name" value="RTC_insert"/>
    <property type="match status" value="1"/>
</dbReference>
<dbReference type="InterPro" id="IPR036553">
    <property type="entry name" value="RPTC_insert"/>
</dbReference>
<dbReference type="NCBIfam" id="NF003246">
    <property type="entry name" value="PRK04204.1-2"/>
    <property type="match status" value="1"/>
</dbReference>
<dbReference type="InterPro" id="IPR023797">
    <property type="entry name" value="RNA3'_phos_cyclase_dom"/>
</dbReference>
<evidence type="ECO:0000256" key="3">
    <source>
        <dbReference type="ARBA" id="ARBA00022598"/>
    </source>
</evidence>
<feature type="binding site" evidence="5">
    <location>
        <begin position="312"/>
        <end position="316"/>
    </location>
    <ligand>
        <name>ATP</name>
        <dbReference type="ChEBI" id="CHEBI:30616"/>
    </ligand>
</feature>
<feature type="domain" description="RNA 3'-terminal phosphate cyclase insert" evidence="9">
    <location>
        <begin position="196"/>
        <end position="300"/>
    </location>
</feature>
<dbReference type="InterPro" id="IPR037136">
    <property type="entry name" value="RNA3'_phos_cyclase_dom_sf"/>
</dbReference>
<proteinExistence type="inferred from homology"/>
<dbReference type="GO" id="GO:0003963">
    <property type="term" value="F:RNA-3'-phosphate cyclase activity"/>
    <property type="evidence" value="ECO:0007669"/>
    <property type="project" value="UniProtKB-UniRule"/>
</dbReference>
<dbReference type="InterPro" id="IPR017770">
    <property type="entry name" value="RNA3'_term_phos_cyc_type_1"/>
</dbReference>
<feature type="compositionally biased region" description="Low complexity" evidence="7">
    <location>
        <begin position="234"/>
        <end position="246"/>
    </location>
</feature>
<dbReference type="InterPro" id="IPR013791">
    <property type="entry name" value="RNA3'-term_phos_cycl_insert"/>
</dbReference>
<reference evidence="10 11" key="1">
    <citation type="submission" date="2019-08" db="EMBL/GenBank/DDBJ databases">
        <title>Archaea genome.</title>
        <authorList>
            <person name="Kajale S."/>
            <person name="Shouche Y."/>
            <person name="Deshpande N."/>
            <person name="Sharma A."/>
        </authorList>
    </citation>
    <scope>NUCLEOTIDE SEQUENCE [LARGE SCALE GENOMIC DNA]</scope>
    <source>
        <strain evidence="10 11">ESP3B_9</strain>
    </source>
</reference>
<keyword evidence="4 5" id="KW-0547">Nucleotide-binding</keyword>
<dbReference type="NCBIfam" id="TIGR03399">
    <property type="entry name" value="RNA_3prim_cycl"/>
    <property type="match status" value="1"/>
</dbReference>
<evidence type="ECO:0000256" key="6">
    <source>
        <dbReference type="NCBIfam" id="TIGR03399"/>
    </source>
</evidence>
<evidence type="ECO:0000256" key="1">
    <source>
        <dbReference type="ARBA" id="ARBA00009206"/>
    </source>
</evidence>
<comment type="similarity">
    <text evidence="1 5">Belongs to the RNA 3'-terminal cyclase family. Type 1 subfamily.</text>
</comment>
<keyword evidence="5" id="KW-0963">Cytoplasm</keyword>
<feature type="region of interest" description="Disordered" evidence="7">
    <location>
        <begin position="234"/>
        <end position="260"/>
    </location>
</feature>
<dbReference type="PIRSF" id="PIRSF005378">
    <property type="entry name" value="RNA3'_term_phos_cycl_euk"/>
    <property type="match status" value="1"/>
</dbReference>
<dbReference type="SUPFAM" id="SSF52913">
    <property type="entry name" value="RNA 3'-terminal phosphate cyclase, RPTC, insert domain"/>
    <property type="match status" value="1"/>
</dbReference>
<dbReference type="Gene3D" id="3.30.360.20">
    <property type="entry name" value="RNA 3'-terminal phosphate cyclase, insert domain"/>
    <property type="match status" value="1"/>
</dbReference>
<feature type="domain" description="RNA 3'-terminal phosphate cyclase" evidence="8">
    <location>
        <begin position="12"/>
        <end position="347"/>
    </location>
</feature>
<feature type="active site" description="Tele-AMP-histidine intermediate" evidence="5">
    <location>
        <position position="336"/>
    </location>
</feature>
<evidence type="ECO:0000256" key="2">
    <source>
        <dbReference type="ARBA" id="ARBA00021428"/>
    </source>
</evidence>
<dbReference type="GO" id="GO:0005524">
    <property type="term" value="F:ATP binding"/>
    <property type="evidence" value="ECO:0007669"/>
    <property type="project" value="UniProtKB-KW"/>
</dbReference>
<evidence type="ECO:0000313" key="11">
    <source>
        <dbReference type="Proteomes" id="UP000324104"/>
    </source>
</evidence>
<dbReference type="InterPro" id="IPR000228">
    <property type="entry name" value="RNA3'_term_phos_cyc"/>
</dbReference>
<keyword evidence="3 5" id="KW-0436">Ligase</keyword>
<dbReference type="PANTHER" id="PTHR11096">
    <property type="entry name" value="RNA 3' TERMINAL PHOSPHATE CYCLASE"/>
    <property type="match status" value="1"/>
</dbReference>
<feature type="region of interest" description="Disordered" evidence="7">
    <location>
        <begin position="64"/>
        <end position="87"/>
    </location>
</feature>
<dbReference type="GO" id="GO:0005737">
    <property type="term" value="C:cytoplasm"/>
    <property type="evidence" value="ECO:0007669"/>
    <property type="project" value="UniProtKB-SubCell"/>
</dbReference>